<protein>
    <submittedName>
        <fullName evidence="7">RNA polymerase, sigma 28 subunit, SigD/FliA/WhiG</fullName>
    </submittedName>
</protein>
<dbReference type="InterPro" id="IPR000943">
    <property type="entry name" value="RNA_pol_sigma70"/>
</dbReference>
<dbReference type="Proteomes" id="UP000199517">
    <property type="component" value="Unassembled WGS sequence"/>
</dbReference>
<keyword evidence="1" id="KW-0805">Transcription regulation</keyword>
<proteinExistence type="predicted"/>
<dbReference type="Pfam" id="PF04542">
    <property type="entry name" value="Sigma70_r2"/>
    <property type="match status" value="1"/>
</dbReference>
<keyword evidence="8" id="KW-1185">Reference proteome</keyword>
<dbReference type="AlphaFoldDB" id="A0A1I1WG02"/>
<evidence type="ECO:0000256" key="3">
    <source>
        <dbReference type="ARBA" id="ARBA00023125"/>
    </source>
</evidence>
<dbReference type="NCBIfam" id="TIGR02937">
    <property type="entry name" value="sigma70-ECF"/>
    <property type="match status" value="1"/>
</dbReference>
<name>A0A1I1WG02_9BURK</name>
<dbReference type="Gene3D" id="1.10.1740.10">
    <property type="match status" value="1"/>
</dbReference>
<dbReference type="Pfam" id="PF04545">
    <property type="entry name" value="Sigma70_r4"/>
    <property type="match status" value="1"/>
</dbReference>
<dbReference type="GO" id="GO:0016987">
    <property type="term" value="F:sigma factor activity"/>
    <property type="evidence" value="ECO:0007669"/>
    <property type="project" value="UniProtKB-KW"/>
</dbReference>
<evidence type="ECO:0000256" key="2">
    <source>
        <dbReference type="ARBA" id="ARBA00023082"/>
    </source>
</evidence>
<dbReference type="GO" id="GO:0006352">
    <property type="term" value="P:DNA-templated transcription initiation"/>
    <property type="evidence" value="ECO:0007669"/>
    <property type="project" value="InterPro"/>
</dbReference>
<accession>A0A1I1WG02</accession>
<dbReference type="InterPro" id="IPR013324">
    <property type="entry name" value="RNA_pol_sigma_r3/r4-like"/>
</dbReference>
<evidence type="ECO:0000256" key="4">
    <source>
        <dbReference type="ARBA" id="ARBA00023163"/>
    </source>
</evidence>
<dbReference type="GO" id="GO:0003677">
    <property type="term" value="F:DNA binding"/>
    <property type="evidence" value="ECO:0007669"/>
    <property type="project" value="UniProtKB-KW"/>
</dbReference>
<evidence type="ECO:0000259" key="6">
    <source>
        <dbReference type="Pfam" id="PF04545"/>
    </source>
</evidence>
<dbReference type="SUPFAM" id="SSF88659">
    <property type="entry name" value="Sigma3 and sigma4 domains of RNA polymerase sigma factors"/>
    <property type="match status" value="1"/>
</dbReference>
<dbReference type="SUPFAM" id="SSF88946">
    <property type="entry name" value="Sigma2 domain of RNA polymerase sigma factors"/>
    <property type="match status" value="1"/>
</dbReference>
<dbReference type="PANTHER" id="PTHR30385">
    <property type="entry name" value="SIGMA FACTOR F FLAGELLAR"/>
    <property type="match status" value="1"/>
</dbReference>
<sequence length="252" mass="28379">MRWVEQEDPDARAMLIEQYLPYARMLAAVLFKGRFHDEVEFSDYFQMACMGLVEAVDRYQPGQGAHFKTYAAHRIRGTVLNGLEKLTEKNQQIALQKRLRKERLEAAAEAAALMTGAADVQRDIPASPRPASELLAYLAEVGIGLALGVMLEGTGMIGSEEPDELPSALSPEVIYFRKREGQHWQSLLRDLVLRLAEQERLVIRCHYLQGIAFDEIGRMLGVSRSRVSQLHRQGLTRLREGMAQAPACDVAW</sequence>
<keyword evidence="2" id="KW-0731">Sigma factor</keyword>
<organism evidence="7 8">
    <name type="scientific">Paracidovorax konjaci</name>
    <dbReference type="NCBI Taxonomy" id="32040"/>
    <lineage>
        <taxon>Bacteria</taxon>
        <taxon>Pseudomonadati</taxon>
        <taxon>Pseudomonadota</taxon>
        <taxon>Betaproteobacteria</taxon>
        <taxon>Burkholderiales</taxon>
        <taxon>Comamonadaceae</taxon>
        <taxon>Paracidovorax</taxon>
    </lineage>
</organism>
<dbReference type="Gene3D" id="1.20.140.160">
    <property type="match status" value="1"/>
</dbReference>
<dbReference type="PRINTS" id="PR00046">
    <property type="entry name" value="SIGMA70FCT"/>
</dbReference>
<dbReference type="InterPro" id="IPR014284">
    <property type="entry name" value="RNA_pol_sigma-70_dom"/>
</dbReference>
<gene>
    <name evidence="7" type="ORF">SAMN04489710_10972</name>
</gene>
<evidence type="ECO:0000313" key="7">
    <source>
        <dbReference type="EMBL" id="SFD93328.1"/>
    </source>
</evidence>
<keyword evidence="4" id="KW-0804">Transcription</keyword>
<dbReference type="CDD" id="cd06171">
    <property type="entry name" value="Sigma70_r4"/>
    <property type="match status" value="1"/>
</dbReference>
<dbReference type="STRING" id="32040.SAMN04489710_10972"/>
<dbReference type="InterPro" id="IPR007627">
    <property type="entry name" value="RNA_pol_sigma70_r2"/>
</dbReference>
<keyword evidence="3" id="KW-0238">DNA-binding</keyword>
<reference evidence="8" key="1">
    <citation type="submission" date="2016-10" db="EMBL/GenBank/DDBJ databases">
        <authorList>
            <person name="Varghese N."/>
            <person name="Submissions S."/>
        </authorList>
    </citation>
    <scope>NUCLEOTIDE SEQUENCE [LARGE SCALE GENOMIC DNA]</scope>
    <source>
        <strain evidence="8">DSM 7481</strain>
    </source>
</reference>
<evidence type="ECO:0000259" key="5">
    <source>
        <dbReference type="Pfam" id="PF04542"/>
    </source>
</evidence>
<dbReference type="InterPro" id="IPR013325">
    <property type="entry name" value="RNA_pol_sigma_r2"/>
</dbReference>
<dbReference type="InterPro" id="IPR007630">
    <property type="entry name" value="RNA_pol_sigma70_r4"/>
</dbReference>
<evidence type="ECO:0000256" key="1">
    <source>
        <dbReference type="ARBA" id="ARBA00023015"/>
    </source>
</evidence>
<evidence type="ECO:0000313" key="8">
    <source>
        <dbReference type="Proteomes" id="UP000199517"/>
    </source>
</evidence>
<feature type="domain" description="RNA polymerase sigma-70 region 2" evidence="5">
    <location>
        <begin position="19"/>
        <end position="85"/>
    </location>
</feature>
<feature type="domain" description="RNA polymerase sigma-70 region 4" evidence="6">
    <location>
        <begin position="194"/>
        <end position="240"/>
    </location>
</feature>
<dbReference type="EMBL" id="FOMQ01000009">
    <property type="protein sequence ID" value="SFD93328.1"/>
    <property type="molecule type" value="Genomic_DNA"/>
</dbReference>